<dbReference type="GO" id="GO:0009103">
    <property type="term" value="P:lipopolysaccharide biosynthetic process"/>
    <property type="evidence" value="ECO:0007669"/>
    <property type="project" value="UniProtKB-KW"/>
</dbReference>
<dbReference type="OrthoDB" id="9783707at2"/>
<accession>A0A0S1B2X9</accession>
<name>A0A0S1B2X9_9GAMM</name>
<keyword evidence="14" id="KW-1185">Reference proteome</keyword>
<comment type="subcellular location">
    <subcellularLocation>
        <location evidence="1">Cell membrane</location>
        <topology evidence="1">Multi-pass membrane protein</topology>
    </subcellularLocation>
</comment>
<keyword evidence="4" id="KW-0997">Cell inner membrane</keyword>
<feature type="transmembrane region" description="Helical" evidence="11">
    <location>
        <begin position="58"/>
        <end position="80"/>
    </location>
</feature>
<dbReference type="KEGG" id="sacz:AOT14_30560"/>
<evidence type="ECO:0000256" key="9">
    <source>
        <dbReference type="ARBA" id="ARBA00023098"/>
    </source>
</evidence>
<evidence type="ECO:0000256" key="3">
    <source>
        <dbReference type="ARBA" id="ARBA00022516"/>
    </source>
</evidence>
<feature type="domain" description="EamA" evidence="12">
    <location>
        <begin position="145"/>
        <end position="271"/>
    </location>
</feature>
<dbReference type="GO" id="GO:0005886">
    <property type="term" value="C:plasma membrane"/>
    <property type="evidence" value="ECO:0007669"/>
    <property type="project" value="UniProtKB-SubCell"/>
</dbReference>
<feature type="transmembrane region" description="Helical" evidence="11">
    <location>
        <begin position="30"/>
        <end position="51"/>
    </location>
</feature>
<dbReference type="Proteomes" id="UP000061010">
    <property type="component" value="Chromosome"/>
</dbReference>
<evidence type="ECO:0000256" key="11">
    <source>
        <dbReference type="SAM" id="Phobius"/>
    </source>
</evidence>
<feature type="transmembrane region" description="Helical" evidence="11">
    <location>
        <begin position="141"/>
        <end position="160"/>
    </location>
</feature>
<keyword evidence="10 11" id="KW-0472">Membrane</keyword>
<dbReference type="EMBL" id="CP012900">
    <property type="protein sequence ID" value="ALJ29405.1"/>
    <property type="molecule type" value="Genomic_DNA"/>
</dbReference>
<proteinExistence type="predicted"/>
<evidence type="ECO:0000313" key="13">
    <source>
        <dbReference type="EMBL" id="ALJ29405.1"/>
    </source>
</evidence>
<dbReference type="PANTHER" id="PTHR30561">
    <property type="entry name" value="SMR FAMILY PROTON-DEPENDENT DRUG EFFLUX TRANSPORTER SUGE"/>
    <property type="match status" value="1"/>
</dbReference>
<dbReference type="SUPFAM" id="SSF103481">
    <property type="entry name" value="Multidrug resistance efflux transporter EmrE"/>
    <property type="match status" value="2"/>
</dbReference>
<evidence type="ECO:0000256" key="10">
    <source>
        <dbReference type="ARBA" id="ARBA00023136"/>
    </source>
</evidence>
<dbReference type="Gene3D" id="1.10.3730.20">
    <property type="match status" value="2"/>
</dbReference>
<evidence type="ECO:0000256" key="5">
    <source>
        <dbReference type="ARBA" id="ARBA00022556"/>
    </source>
</evidence>
<gene>
    <name evidence="13" type="ORF">AOT14_30560</name>
</gene>
<feature type="transmembrane region" description="Helical" evidence="11">
    <location>
        <begin position="114"/>
        <end position="134"/>
    </location>
</feature>
<evidence type="ECO:0000256" key="1">
    <source>
        <dbReference type="ARBA" id="ARBA00004651"/>
    </source>
</evidence>
<evidence type="ECO:0000313" key="14">
    <source>
        <dbReference type="Proteomes" id="UP000061010"/>
    </source>
</evidence>
<keyword evidence="9" id="KW-0443">Lipid metabolism</keyword>
<reference evidence="13 14" key="1">
    <citation type="journal article" date="2015" name="Genome Announc.">
        <title>Complete Genome Sequencing of Stenotrophomonas acidaminiphila ZAC14D2_NAIMI4_2, a Multidrug-Resistant Strain Isolated from Sediments of a Polluted River in Mexico, Uncovers New Antibiotic Resistance Genes and a Novel Class-II Lasso Peptide Biosynthesis Gene Cluster.</title>
        <authorList>
            <person name="Vinuesa P."/>
            <person name="Ochoa-Sanchez L.E."/>
        </authorList>
    </citation>
    <scope>NUCLEOTIDE SEQUENCE [LARGE SCALE GENOMIC DNA]</scope>
    <source>
        <strain evidence="13 14">ZAC14D2_NAIMI4_2</strain>
    </source>
</reference>
<protein>
    <submittedName>
        <fullName evidence="13">Transmembrane protein</fullName>
    </submittedName>
</protein>
<keyword evidence="3" id="KW-0444">Lipid biosynthesis</keyword>
<dbReference type="PATRIC" id="fig|128780.6.peg.3094"/>
<evidence type="ECO:0000256" key="8">
    <source>
        <dbReference type="ARBA" id="ARBA00022989"/>
    </source>
</evidence>
<dbReference type="AlphaFoldDB" id="A0A0S1B2X9"/>
<keyword evidence="5" id="KW-0441">Lipid A biosynthesis</keyword>
<evidence type="ECO:0000256" key="4">
    <source>
        <dbReference type="ARBA" id="ARBA00022519"/>
    </source>
</evidence>
<keyword evidence="8 11" id="KW-1133">Transmembrane helix</keyword>
<keyword evidence="7" id="KW-0448">Lipopolysaccharide biosynthesis</keyword>
<dbReference type="InterPro" id="IPR037185">
    <property type="entry name" value="EmrE-like"/>
</dbReference>
<feature type="transmembrane region" description="Helical" evidence="11">
    <location>
        <begin position="256"/>
        <end position="273"/>
    </location>
</feature>
<evidence type="ECO:0000259" key="12">
    <source>
        <dbReference type="Pfam" id="PF00892"/>
    </source>
</evidence>
<sequence length="274" mass="28520">MSLAILCAVLFAALLHAGWNAIVKRGGDTLLTTILVTGSAALLSALALPWLPLPAPASWPWLAASTLLQAGYYVLVARAYRAADMSLSYPLMRGCAPPLVALAGSLAFGEQLTAGAWLGIAVVSAGVVGMAGGVARRHLRLPLSIAVLIATYTLVDARGARLSGNAASYTLWLFLLSGLPLPLWALATRRAQLCRYLRGNWGRGLVGGAGTTASYGIALWAMTQGPVAVIAALRETSILFALLISAWVLKERIGRARLCAAALIVAGVVVLRLG</sequence>
<dbReference type="GO" id="GO:0022857">
    <property type="term" value="F:transmembrane transporter activity"/>
    <property type="evidence" value="ECO:0007669"/>
    <property type="project" value="InterPro"/>
</dbReference>
<feature type="transmembrane region" description="Helical" evidence="11">
    <location>
        <begin position="227"/>
        <end position="249"/>
    </location>
</feature>
<keyword evidence="2" id="KW-1003">Cell membrane</keyword>
<feature type="transmembrane region" description="Helical" evidence="11">
    <location>
        <begin position="200"/>
        <end position="221"/>
    </location>
</feature>
<keyword evidence="6 11" id="KW-0812">Transmembrane</keyword>
<dbReference type="RefSeq" id="WP_054667662.1">
    <property type="nucleotide sequence ID" value="NZ_DAMDNZ010000026.1"/>
</dbReference>
<dbReference type="PANTHER" id="PTHR30561:SF9">
    <property type="entry name" value="4-AMINO-4-DEOXY-L-ARABINOSE-PHOSPHOUNDECAPRENOL FLIPPASE SUBUNIT ARNF-RELATED"/>
    <property type="match status" value="1"/>
</dbReference>
<dbReference type="Pfam" id="PF00892">
    <property type="entry name" value="EamA"/>
    <property type="match status" value="1"/>
</dbReference>
<dbReference type="InterPro" id="IPR000390">
    <property type="entry name" value="Small_drug/metabolite_transptr"/>
</dbReference>
<evidence type="ECO:0000256" key="7">
    <source>
        <dbReference type="ARBA" id="ARBA00022985"/>
    </source>
</evidence>
<dbReference type="InterPro" id="IPR000620">
    <property type="entry name" value="EamA_dom"/>
</dbReference>
<organism evidence="13 14">
    <name type="scientific">Stenotrophomonas acidaminiphila</name>
    <dbReference type="NCBI Taxonomy" id="128780"/>
    <lineage>
        <taxon>Bacteria</taxon>
        <taxon>Pseudomonadati</taxon>
        <taxon>Pseudomonadota</taxon>
        <taxon>Gammaproteobacteria</taxon>
        <taxon>Lysobacterales</taxon>
        <taxon>Lysobacteraceae</taxon>
        <taxon>Stenotrophomonas</taxon>
    </lineage>
</organism>
<evidence type="ECO:0000256" key="2">
    <source>
        <dbReference type="ARBA" id="ARBA00022475"/>
    </source>
</evidence>
<dbReference type="GO" id="GO:0009245">
    <property type="term" value="P:lipid A biosynthetic process"/>
    <property type="evidence" value="ECO:0007669"/>
    <property type="project" value="UniProtKB-KW"/>
</dbReference>
<feature type="transmembrane region" description="Helical" evidence="11">
    <location>
        <begin position="166"/>
        <end position="188"/>
    </location>
</feature>
<evidence type="ECO:0000256" key="6">
    <source>
        <dbReference type="ARBA" id="ARBA00022692"/>
    </source>
</evidence>